<keyword evidence="4" id="KW-1185">Reference proteome</keyword>
<dbReference type="EMBL" id="CP072748">
    <property type="protein sequence ID" value="QTX09647.1"/>
    <property type="molecule type" value="Genomic_DNA"/>
</dbReference>
<dbReference type="EMBL" id="JAFMPM010000008">
    <property type="protein sequence ID" value="MBO0614833.1"/>
    <property type="molecule type" value="Genomic_DNA"/>
</dbReference>
<accession>A0A8B0SIP4</accession>
<protein>
    <submittedName>
        <fullName evidence="3">Uncharacterized protein</fullName>
    </submittedName>
</protein>
<keyword evidence="1" id="KW-1133">Transmembrane helix</keyword>
<organism evidence="3">
    <name type="scientific">Thiothrix fructosivorans</name>
    <dbReference type="NCBI Taxonomy" id="111770"/>
    <lineage>
        <taxon>Bacteria</taxon>
        <taxon>Pseudomonadati</taxon>
        <taxon>Pseudomonadota</taxon>
        <taxon>Gammaproteobacteria</taxon>
        <taxon>Thiotrichales</taxon>
        <taxon>Thiotrichaceae</taxon>
        <taxon>Thiothrix</taxon>
    </lineage>
</organism>
<keyword evidence="1" id="KW-0472">Membrane</keyword>
<evidence type="ECO:0000313" key="3">
    <source>
        <dbReference type="EMBL" id="QTX09647.1"/>
    </source>
</evidence>
<reference evidence="2 4" key="1">
    <citation type="submission" date="2021-03" db="EMBL/GenBank/DDBJ databases">
        <title>Draft genome and methylome analysis of Thiotrix fructosivoruns ATCC 49748.</title>
        <authorList>
            <person name="Fomenkov A."/>
            <person name="Grabovich M.Y."/>
            <person name="Roberts R.J."/>
        </authorList>
    </citation>
    <scope>NUCLEOTIDE SEQUENCE [LARGE SCALE GENOMIC DNA]</scope>
    <source>
        <strain evidence="2 4">ATCC 49748</strain>
    </source>
</reference>
<feature type="transmembrane region" description="Helical" evidence="1">
    <location>
        <begin position="32"/>
        <end position="54"/>
    </location>
</feature>
<proteinExistence type="predicted"/>
<feature type="transmembrane region" description="Helical" evidence="1">
    <location>
        <begin position="7"/>
        <end position="26"/>
    </location>
</feature>
<dbReference type="AlphaFoldDB" id="A0A8B0SIP4"/>
<name>A0A8B0SIP4_9GAMM</name>
<keyword evidence="1" id="KW-0812">Transmembrane</keyword>
<reference evidence="3" key="2">
    <citation type="submission" date="2021-04" db="EMBL/GenBank/DDBJ databases">
        <title>Complete Genome and methylome analysis of Thiothrix fructosivorans ATCC 49748.</title>
        <authorList>
            <person name="Fomenkov A."/>
            <person name="Sun L."/>
            <person name="Vincze T."/>
            <person name="Grabovich M.Y."/>
            <person name="Roberts R.J."/>
        </authorList>
    </citation>
    <scope>NUCLEOTIDE SEQUENCE</scope>
    <source>
        <strain evidence="3">ATCC 49748</strain>
    </source>
</reference>
<dbReference type="RefSeq" id="WP_207252532.1">
    <property type="nucleotide sequence ID" value="NZ_JAFMPM010000008.1"/>
</dbReference>
<gene>
    <name evidence="3" type="ORF">J1836_013585</name>
    <name evidence="2" type="ORF">J1836_18195</name>
</gene>
<feature type="transmembrane region" description="Helical" evidence="1">
    <location>
        <begin position="66"/>
        <end position="84"/>
    </location>
</feature>
<evidence type="ECO:0000313" key="2">
    <source>
        <dbReference type="EMBL" id="MBO0614833.1"/>
    </source>
</evidence>
<evidence type="ECO:0000256" key="1">
    <source>
        <dbReference type="SAM" id="Phobius"/>
    </source>
</evidence>
<sequence>MNRYLKVSVMWISLPTLTGFILAWLGRGHGGASAMLLIFLFLLGIAGAAIHCEIIALSSSKFNNKIYATLCLLVVFLSIAWLTLADPTCTYIEQDAAAKIGKHLAQLKYNPDHLGAAKFSKKDCSYSYTYTGSEGKIEFLFSPWGDIHTWDYDAQR</sequence>
<dbReference type="Proteomes" id="UP000664466">
    <property type="component" value="Unassembled WGS sequence"/>
</dbReference>
<evidence type="ECO:0000313" key="4">
    <source>
        <dbReference type="Proteomes" id="UP000664466"/>
    </source>
</evidence>